<organism evidence="1">
    <name type="scientific">marine metagenome</name>
    <dbReference type="NCBI Taxonomy" id="408172"/>
    <lineage>
        <taxon>unclassified sequences</taxon>
        <taxon>metagenomes</taxon>
        <taxon>ecological metagenomes</taxon>
    </lineage>
</organism>
<accession>A0A381XZL0</accession>
<name>A0A381XZL0_9ZZZZ</name>
<protein>
    <submittedName>
        <fullName evidence="1">Uncharacterized protein</fullName>
    </submittedName>
</protein>
<dbReference type="EMBL" id="UINC01016856">
    <property type="protein sequence ID" value="SVA69871.1"/>
    <property type="molecule type" value="Genomic_DNA"/>
</dbReference>
<proteinExistence type="predicted"/>
<feature type="non-terminal residue" evidence="1">
    <location>
        <position position="47"/>
    </location>
</feature>
<evidence type="ECO:0000313" key="1">
    <source>
        <dbReference type="EMBL" id="SVA69871.1"/>
    </source>
</evidence>
<reference evidence="1" key="1">
    <citation type="submission" date="2018-05" db="EMBL/GenBank/DDBJ databases">
        <authorList>
            <person name="Lanie J.A."/>
            <person name="Ng W.-L."/>
            <person name="Kazmierczak K.M."/>
            <person name="Andrzejewski T.M."/>
            <person name="Davidsen T.M."/>
            <person name="Wayne K.J."/>
            <person name="Tettelin H."/>
            <person name="Glass J.I."/>
            <person name="Rusch D."/>
            <person name="Podicherti R."/>
            <person name="Tsui H.-C.T."/>
            <person name="Winkler M.E."/>
        </authorList>
    </citation>
    <scope>NUCLEOTIDE SEQUENCE</scope>
</reference>
<sequence length="47" mass="4938">MSSGFKLSRDKLSRVVLGALFSVALVSGIGCAQRTDGAQRTDIPRTA</sequence>
<dbReference type="AlphaFoldDB" id="A0A381XZL0"/>
<gene>
    <name evidence="1" type="ORF">METZ01_LOCUS122725</name>
</gene>
<dbReference type="PROSITE" id="PS51257">
    <property type="entry name" value="PROKAR_LIPOPROTEIN"/>
    <property type="match status" value="1"/>
</dbReference>